<evidence type="ECO:0000313" key="4">
    <source>
        <dbReference type="EMBL" id="KAK2079241.1"/>
    </source>
</evidence>
<evidence type="ECO:0000256" key="3">
    <source>
        <dbReference type="PROSITE-ProRule" id="PRU00339"/>
    </source>
</evidence>
<dbReference type="Gene3D" id="1.25.40.10">
    <property type="entry name" value="Tetratricopeptide repeat domain"/>
    <property type="match status" value="1"/>
</dbReference>
<accession>A0AAD9IKC3</accession>
<comment type="caution">
    <text evidence="4">The sequence shown here is derived from an EMBL/GenBank/DDBJ whole genome shotgun (WGS) entry which is preliminary data.</text>
</comment>
<evidence type="ECO:0000256" key="1">
    <source>
        <dbReference type="ARBA" id="ARBA00022737"/>
    </source>
</evidence>
<dbReference type="PANTHER" id="PTHR16193:SF0">
    <property type="entry name" value="TETRATRICOPEPTIDE REPEAT PROTEIN 27"/>
    <property type="match status" value="1"/>
</dbReference>
<dbReference type="Proteomes" id="UP001255856">
    <property type="component" value="Unassembled WGS sequence"/>
</dbReference>
<dbReference type="SUPFAM" id="SSF48452">
    <property type="entry name" value="TPR-like"/>
    <property type="match status" value="1"/>
</dbReference>
<reference evidence="4" key="1">
    <citation type="submission" date="2021-01" db="EMBL/GenBank/DDBJ databases">
        <authorList>
            <person name="Eckstrom K.M.E."/>
        </authorList>
    </citation>
    <scope>NUCLEOTIDE SEQUENCE</scope>
    <source>
        <strain evidence="4">UVCC 0001</strain>
    </source>
</reference>
<dbReference type="InterPro" id="IPR011990">
    <property type="entry name" value="TPR-like_helical_dom_sf"/>
</dbReference>
<proteinExistence type="predicted"/>
<feature type="repeat" description="TPR" evidence="3">
    <location>
        <begin position="549"/>
        <end position="582"/>
    </location>
</feature>
<dbReference type="Pfam" id="PF13432">
    <property type="entry name" value="TPR_16"/>
    <property type="match status" value="1"/>
</dbReference>
<dbReference type="InterPro" id="IPR019734">
    <property type="entry name" value="TPR_rpt"/>
</dbReference>
<dbReference type="PROSITE" id="PS50005">
    <property type="entry name" value="TPR"/>
    <property type="match status" value="1"/>
</dbReference>
<dbReference type="SMART" id="SM00028">
    <property type="entry name" value="TPR"/>
    <property type="match status" value="2"/>
</dbReference>
<keyword evidence="5" id="KW-1185">Reference proteome</keyword>
<evidence type="ECO:0000313" key="5">
    <source>
        <dbReference type="Proteomes" id="UP001255856"/>
    </source>
</evidence>
<name>A0AAD9IKC3_PROWI</name>
<keyword evidence="2 3" id="KW-0802">TPR repeat</keyword>
<dbReference type="InterPro" id="IPR044244">
    <property type="entry name" value="TTC27/Emw1"/>
</dbReference>
<sequence length="838" mass="89871">MPRPGQDFLLPAEEQLLHVTIPLVAHYGAKGQGDPAAYSLGNGDCIDALESALAALLPDECARAESAADWFERLSALDRTSQANRLNTLIAGASALCEFILCNTTGPDDHAVPSCPADLFRDERIGDDRGKDETGDRQVVVLYAIAQLAEDGEEVEGVVSHPQFLLLALLLLRGAPEPLPEDPTRTAYDVSRACDGSLVSWPWWAARAVLTHQSLLGGSSVTLRELLRQLWAAAEAAAEGASPAPSGSLLCCMRLERCAAHLAYGDITAADAALRAAEASLGFAARLTGALGRRTVHQAEAKAQLVVAIDQRASTRGTTETLSQSAFFAPPDALLPESLLEAASGGAGVAALERDASTELRERELAAYAEAVASQERTLWGLGFAARLALARLDLTRSRTRARGLLALEAADEATRAEFPPPPARLRCAFLGLLPAQTAVRRELADAYVAVGAVSSAVGLYESLELWDGAIVCWHLLGKAPRAEALVRERLRVDPRDPRLWCALADLTLDPALYRRAWERATTRRSSRADYARAAEHWRLALELSPLHPEAWFSLGFCCLQTRDYAGARRAYSRCVQQQPDNGEAWNNLAAAHMRCRAWRPAFVALTQALRHKRDSWQTWENYAGVAAKVCEWAALSLALLQELELSGGKRVDLDSLEALVRRIETGRDEPVEDEAEGYEALEDEFVDEEAAADLSAATDELAALVMGEANADDAASAPITSAQSTLDVQAAADARGAAMLRAAALRALKAAAAAGAGGAELWALYARFHEAGGDPAAALECRLKETRALQGARRHLSAARLQLRGAVRAAQGAFAEHARFQQLQETLAQVDAALAAL</sequence>
<dbReference type="EMBL" id="JASFZW010000003">
    <property type="protein sequence ID" value="KAK2079241.1"/>
    <property type="molecule type" value="Genomic_DNA"/>
</dbReference>
<gene>
    <name evidence="4" type="ORF">QBZ16_002932</name>
</gene>
<evidence type="ECO:0000256" key="2">
    <source>
        <dbReference type="ARBA" id="ARBA00022803"/>
    </source>
</evidence>
<organism evidence="4 5">
    <name type="scientific">Prototheca wickerhamii</name>
    <dbReference type="NCBI Taxonomy" id="3111"/>
    <lineage>
        <taxon>Eukaryota</taxon>
        <taxon>Viridiplantae</taxon>
        <taxon>Chlorophyta</taxon>
        <taxon>core chlorophytes</taxon>
        <taxon>Trebouxiophyceae</taxon>
        <taxon>Chlorellales</taxon>
        <taxon>Chlorellaceae</taxon>
        <taxon>Prototheca</taxon>
    </lineage>
</organism>
<dbReference type="AlphaFoldDB" id="A0AAD9IKC3"/>
<keyword evidence="1" id="KW-0677">Repeat</keyword>
<dbReference type="PANTHER" id="PTHR16193">
    <property type="entry name" value="TETRATRICOPEPTIDE REPEAT PROTEIN 27"/>
    <property type="match status" value="1"/>
</dbReference>
<protein>
    <submittedName>
        <fullName evidence="4">Uncharacterized protein</fullName>
    </submittedName>
</protein>